<name>A0A0A8XRH8_ARUDO</name>
<dbReference type="AlphaFoldDB" id="A0A0A8XRH8"/>
<protein>
    <submittedName>
        <fullName evidence="2">Uncharacterized protein</fullName>
    </submittedName>
</protein>
<evidence type="ECO:0000256" key="1">
    <source>
        <dbReference type="SAM" id="MobiDB-lite"/>
    </source>
</evidence>
<proteinExistence type="predicted"/>
<sequence length="46" mass="5066">MGGNWPPISCLQSRSPETPGIRSESNLHLHGSEIPPWSRPISKIQS</sequence>
<feature type="region of interest" description="Disordered" evidence="1">
    <location>
        <begin position="1"/>
        <end position="46"/>
    </location>
</feature>
<organism evidence="2">
    <name type="scientific">Arundo donax</name>
    <name type="common">Giant reed</name>
    <name type="synonym">Donax arundinaceus</name>
    <dbReference type="NCBI Taxonomy" id="35708"/>
    <lineage>
        <taxon>Eukaryota</taxon>
        <taxon>Viridiplantae</taxon>
        <taxon>Streptophyta</taxon>
        <taxon>Embryophyta</taxon>
        <taxon>Tracheophyta</taxon>
        <taxon>Spermatophyta</taxon>
        <taxon>Magnoliopsida</taxon>
        <taxon>Liliopsida</taxon>
        <taxon>Poales</taxon>
        <taxon>Poaceae</taxon>
        <taxon>PACMAD clade</taxon>
        <taxon>Arundinoideae</taxon>
        <taxon>Arundineae</taxon>
        <taxon>Arundo</taxon>
    </lineage>
</organism>
<evidence type="ECO:0000313" key="2">
    <source>
        <dbReference type="EMBL" id="JAD14332.1"/>
    </source>
</evidence>
<reference evidence="2" key="2">
    <citation type="journal article" date="2015" name="Data Brief">
        <title>Shoot transcriptome of the giant reed, Arundo donax.</title>
        <authorList>
            <person name="Barrero R.A."/>
            <person name="Guerrero F.D."/>
            <person name="Moolhuijzen P."/>
            <person name="Goolsby J.A."/>
            <person name="Tidwell J."/>
            <person name="Bellgard S.E."/>
            <person name="Bellgard M.I."/>
        </authorList>
    </citation>
    <scope>NUCLEOTIDE SEQUENCE</scope>
    <source>
        <tissue evidence="2">Shoot tissue taken approximately 20 cm above the soil surface</tissue>
    </source>
</reference>
<accession>A0A0A8XRH8</accession>
<dbReference type="EMBL" id="GBRH01283563">
    <property type="protein sequence ID" value="JAD14332.1"/>
    <property type="molecule type" value="Transcribed_RNA"/>
</dbReference>
<reference evidence="2" key="1">
    <citation type="submission" date="2014-09" db="EMBL/GenBank/DDBJ databases">
        <authorList>
            <person name="Magalhaes I.L.F."/>
            <person name="Oliveira U."/>
            <person name="Santos F.R."/>
            <person name="Vidigal T.H.D.A."/>
            <person name="Brescovit A.D."/>
            <person name="Santos A.J."/>
        </authorList>
    </citation>
    <scope>NUCLEOTIDE SEQUENCE</scope>
    <source>
        <tissue evidence="2">Shoot tissue taken approximately 20 cm above the soil surface</tissue>
    </source>
</reference>